<dbReference type="GO" id="GO:0046872">
    <property type="term" value="F:metal ion binding"/>
    <property type="evidence" value="ECO:0007669"/>
    <property type="project" value="UniProtKB-KW"/>
</dbReference>
<comment type="subcellular location">
    <subcellularLocation>
        <location evidence="1 12">Cell membrane</location>
        <topology evidence="1 12">Multi-pass membrane protein</topology>
    </subcellularLocation>
</comment>
<name>A0A7W9E963_9CAUL</name>
<evidence type="ECO:0000256" key="2">
    <source>
        <dbReference type="ARBA" id="ARBA00022475"/>
    </source>
</evidence>
<dbReference type="NCBIfam" id="TIGR00494">
    <property type="entry name" value="crcB"/>
    <property type="match status" value="1"/>
</dbReference>
<feature type="binding site" evidence="12">
    <location>
        <position position="77"/>
    </location>
    <ligand>
        <name>Na(+)</name>
        <dbReference type="ChEBI" id="CHEBI:29101"/>
        <note>structural</note>
    </ligand>
</feature>
<dbReference type="GO" id="GO:0005886">
    <property type="term" value="C:plasma membrane"/>
    <property type="evidence" value="ECO:0007669"/>
    <property type="project" value="UniProtKB-SubCell"/>
</dbReference>
<dbReference type="HAMAP" id="MF_00454">
    <property type="entry name" value="FluC"/>
    <property type="match status" value="1"/>
</dbReference>
<keyword evidence="2 12" id="KW-1003">Cell membrane</keyword>
<dbReference type="PANTHER" id="PTHR28259:SF1">
    <property type="entry name" value="FLUORIDE EXPORT PROTEIN 1-RELATED"/>
    <property type="match status" value="1"/>
</dbReference>
<dbReference type="PANTHER" id="PTHR28259">
    <property type="entry name" value="FLUORIDE EXPORT PROTEIN 1-RELATED"/>
    <property type="match status" value="1"/>
</dbReference>
<evidence type="ECO:0000256" key="8">
    <source>
        <dbReference type="ARBA" id="ARBA00023136"/>
    </source>
</evidence>
<comment type="similarity">
    <text evidence="10 12">Belongs to the fluoride channel Fluc/FEX (TC 1.A.43) family.</text>
</comment>
<feature type="binding site" evidence="12">
    <location>
        <position position="80"/>
    </location>
    <ligand>
        <name>Na(+)</name>
        <dbReference type="ChEBI" id="CHEBI:29101"/>
        <note>structural</note>
    </ligand>
</feature>
<comment type="activity regulation">
    <text evidence="12">Na(+) is not transported, but it plays an essential structural role and its presence is essential for fluoride channel function.</text>
</comment>
<dbReference type="OrthoDB" id="9806299at2"/>
<keyword evidence="3" id="KW-0997">Cell inner membrane</keyword>
<comment type="caution">
    <text evidence="13">The sequence shown here is derived from an EMBL/GenBank/DDBJ whole genome shotgun (WGS) entry which is preliminary data.</text>
</comment>
<dbReference type="InterPro" id="IPR003691">
    <property type="entry name" value="FluC"/>
</dbReference>
<protein>
    <recommendedName>
        <fullName evidence="12">Fluoride-specific ion channel FluC</fullName>
    </recommendedName>
</protein>
<comment type="function">
    <text evidence="12">Fluoride-specific ion channel. Important for reducing fluoride concentration in the cell, thus reducing its toxicity.</text>
</comment>
<comment type="catalytic activity">
    <reaction evidence="11">
        <text>fluoride(in) = fluoride(out)</text>
        <dbReference type="Rhea" id="RHEA:76159"/>
        <dbReference type="ChEBI" id="CHEBI:17051"/>
    </reaction>
    <physiologicalReaction direction="left-to-right" evidence="11">
        <dbReference type="Rhea" id="RHEA:76160"/>
    </physiologicalReaction>
</comment>
<keyword evidence="9 12" id="KW-0407">Ion channel</keyword>
<evidence type="ECO:0000256" key="11">
    <source>
        <dbReference type="ARBA" id="ARBA00035585"/>
    </source>
</evidence>
<dbReference type="GO" id="GO:0062054">
    <property type="term" value="F:fluoride channel activity"/>
    <property type="evidence" value="ECO:0007669"/>
    <property type="project" value="UniProtKB-UniRule"/>
</dbReference>
<evidence type="ECO:0000256" key="3">
    <source>
        <dbReference type="ARBA" id="ARBA00022519"/>
    </source>
</evidence>
<accession>A0A7W9E963</accession>
<keyword evidence="12" id="KW-0813">Transport</keyword>
<organism evidence="13 14">
    <name type="scientific">Brevundimonas halotolerans</name>
    <dbReference type="NCBI Taxonomy" id="69670"/>
    <lineage>
        <taxon>Bacteria</taxon>
        <taxon>Pseudomonadati</taxon>
        <taxon>Pseudomonadota</taxon>
        <taxon>Alphaproteobacteria</taxon>
        <taxon>Caulobacterales</taxon>
        <taxon>Caulobacteraceae</taxon>
        <taxon>Brevundimonas</taxon>
    </lineage>
</organism>
<feature type="transmembrane region" description="Helical" evidence="12">
    <location>
        <begin position="36"/>
        <end position="57"/>
    </location>
</feature>
<keyword evidence="8 12" id="KW-0472">Membrane</keyword>
<keyword evidence="14" id="KW-1185">Reference proteome</keyword>
<reference evidence="13 14" key="1">
    <citation type="submission" date="2020-08" db="EMBL/GenBank/DDBJ databases">
        <title>Genomic Encyclopedia of Type Strains, Phase IV (KMG-IV): sequencing the most valuable type-strain genomes for metagenomic binning, comparative biology and taxonomic classification.</title>
        <authorList>
            <person name="Goeker M."/>
        </authorList>
    </citation>
    <scope>NUCLEOTIDE SEQUENCE [LARGE SCALE GENOMIC DNA]</scope>
    <source>
        <strain evidence="13 14">DSM 24448</strain>
    </source>
</reference>
<dbReference type="AlphaFoldDB" id="A0A7W9E963"/>
<evidence type="ECO:0000256" key="7">
    <source>
        <dbReference type="ARBA" id="ARBA00023065"/>
    </source>
</evidence>
<evidence type="ECO:0000313" key="14">
    <source>
        <dbReference type="Proteomes" id="UP000548978"/>
    </source>
</evidence>
<feature type="transmembrane region" description="Helical" evidence="12">
    <location>
        <begin position="99"/>
        <end position="123"/>
    </location>
</feature>
<keyword evidence="5 12" id="KW-1133">Transmembrane helix</keyword>
<dbReference type="RefSeq" id="WP_123285822.1">
    <property type="nucleotide sequence ID" value="NZ_JACIJB010000011.1"/>
</dbReference>
<evidence type="ECO:0000256" key="6">
    <source>
        <dbReference type="ARBA" id="ARBA00023053"/>
    </source>
</evidence>
<keyword evidence="12" id="KW-0479">Metal-binding</keyword>
<evidence type="ECO:0000256" key="5">
    <source>
        <dbReference type="ARBA" id="ARBA00022989"/>
    </source>
</evidence>
<gene>
    <name evidence="12" type="primary">fluC</name>
    <name evidence="12" type="synonym">crcB</name>
    <name evidence="13" type="ORF">FHS65_002243</name>
</gene>
<evidence type="ECO:0000256" key="9">
    <source>
        <dbReference type="ARBA" id="ARBA00023303"/>
    </source>
</evidence>
<dbReference type="EMBL" id="JACIJB010000011">
    <property type="protein sequence ID" value="MBB5661480.1"/>
    <property type="molecule type" value="Genomic_DNA"/>
</dbReference>
<dbReference type="Pfam" id="PF02537">
    <property type="entry name" value="CRCB"/>
    <property type="match status" value="1"/>
</dbReference>
<feature type="transmembrane region" description="Helical" evidence="12">
    <location>
        <begin position="69"/>
        <end position="93"/>
    </location>
</feature>
<dbReference type="Proteomes" id="UP000548978">
    <property type="component" value="Unassembled WGS sequence"/>
</dbReference>
<dbReference type="NCBIfam" id="NF010791">
    <property type="entry name" value="PRK14195.1"/>
    <property type="match status" value="1"/>
</dbReference>
<keyword evidence="7 12" id="KW-0406">Ion transport</keyword>
<dbReference type="GO" id="GO:0140114">
    <property type="term" value="P:cellular detoxification of fluoride"/>
    <property type="evidence" value="ECO:0007669"/>
    <property type="project" value="UniProtKB-UniRule"/>
</dbReference>
<evidence type="ECO:0000256" key="10">
    <source>
        <dbReference type="ARBA" id="ARBA00035120"/>
    </source>
</evidence>
<evidence type="ECO:0000256" key="4">
    <source>
        <dbReference type="ARBA" id="ARBA00022692"/>
    </source>
</evidence>
<proteinExistence type="inferred from homology"/>
<sequence>MTRFLIVAAGGGVGAALRYGVGLGLGRMLPGAAWPWGTFAVNGLGGLAMGLLVGWLAHRGGAHAETWRLLIGVGLLGGFTTFSAFSLEVALMIERRQMGLALGYALASVIVAVVALFVGLWIMRRMVGGVL</sequence>
<evidence type="ECO:0000256" key="12">
    <source>
        <dbReference type="HAMAP-Rule" id="MF_00454"/>
    </source>
</evidence>
<keyword evidence="6 12" id="KW-0915">Sodium</keyword>
<keyword evidence="4 12" id="KW-0812">Transmembrane</keyword>
<evidence type="ECO:0000256" key="1">
    <source>
        <dbReference type="ARBA" id="ARBA00004651"/>
    </source>
</evidence>
<evidence type="ECO:0000313" key="13">
    <source>
        <dbReference type="EMBL" id="MBB5661480.1"/>
    </source>
</evidence>